<dbReference type="RefSeq" id="WP_049165890.1">
    <property type="nucleotide sequence ID" value="NZ_CP010586.1"/>
</dbReference>
<dbReference type="EMBL" id="CP010586">
    <property type="protein sequence ID" value="AKP78619.1"/>
    <property type="molecule type" value="Genomic_DNA"/>
</dbReference>
<accession>A0A806TSA9</accession>
<evidence type="ECO:0000313" key="2">
    <source>
        <dbReference type="Proteomes" id="UP000036410"/>
    </source>
</evidence>
<gene>
    <name evidence="1" type="ORF">AS52_03658</name>
</gene>
<dbReference type="Proteomes" id="UP000036410">
    <property type="component" value="Chromosome"/>
</dbReference>
<evidence type="ECO:0000313" key="1">
    <source>
        <dbReference type="EMBL" id="AKP78619.1"/>
    </source>
</evidence>
<reference evidence="1 2" key="1">
    <citation type="submission" date="2015-01" db="EMBL/GenBank/DDBJ databases">
        <title>Genome sequence of bacillus megaterium Q3.</title>
        <authorList>
            <person name="Wang Y."/>
            <person name="Luo K."/>
            <person name="Bai L."/>
            <person name="Luo F."/>
        </authorList>
    </citation>
    <scope>NUCLEOTIDE SEQUENCE [LARGE SCALE GENOMIC DNA]</scope>
    <source>
        <strain evidence="1 2">Q3</strain>
    </source>
</reference>
<proteinExistence type="predicted"/>
<dbReference type="AlphaFoldDB" id="A0A806TSA9"/>
<protein>
    <recommendedName>
        <fullName evidence="3">PD-(D/E)XK endonuclease-like domain-containing protein</fullName>
    </recommendedName>
</protein>
<evidence type="ECO:0008006" key="3">
    <source>
        <dbReference type="Google" id="ProtNLM"/>
    </source>
</evidence>
<organism evidence="1 2">
    <name type="scientific">Priestia megaterium Q3</name>
    <dbReference type="NCBI Taxonomy" id="1452722"/>
    <lineage>
        <taxon>Bacteria</taxon>
        <taxon>Bacillati</taxon>
        <taxon>Bacillota</taxon>
        <taxon>Bacilli</taxon>
        <taxon>Bacillales</taxon>
        <taxon>Bacillaceae</taxon>
        <taxon>Priestia</taxon>
    </lineage>
</organism>
<name>A0A806TSA9_PRIMG</name>
<sequence length="886" mass="105165">MDVRVYTYTHPRKWRENTKLFDEIKDGIHITATKNMAEGIRDFYRNDEEGEFQHILTIHQFMGRKFSSWNSSGTKLTQYLTLSKEISVTPGDKHLREAFNANKDEVLETIRFLVFLGLEPRNLGLCSNELTSREVFFQQIWTSLEKNDSTYRELRSNLKTRWNREEIINHLNRILENRCKDVMEEKSSEIGPAHTKLVLHGFYFITPEQQVVLKKLQEAGFQLIFMNLYDNRFPNTFNFTKSFISKRFGWTDDWTIQHNMDKNVTVGTMLLDAFEEGINKEIPQSNQITAFNTFFDFLHERIMKYYPIGEKIDLEHSKEVQFIAPNADILNKILIQYYPENFEDKRNLLSYPVGRFILKVHEMLREGRLVLNEEILMSTFSSGWLYDKHSRKNARDYTHELKQLSPLFVNCTDIKEWLERLQELINQYEKIIPLFKEEGEDRVIERIRSPFAKIGHLALDVSIVKQIRSFIFLLEDMAIKLFDVSVDTISISEHFSRLADLIKKYNPINHTVLQKEEERLIEKLIYKLSQVKDEHLFLYEDISQAVSFYLSGKFSDDENAFIKPFIEVDGEAFKKNTKKVYLTGLDEQGLPLNEFNLPWPLQDKTFTLLSESHQVLELHTLRNQSIKKISRYLLFIALEFLPNEHLELSWIRNFLDRIDLKPAIYVELLGLKVVNYKFKPKKNGEIHEKPFDFASYTPDEKRLKLTFDELKHEEILAEYELCPRRFYYGYILSRYPVFSDSFHHQFIFSELLRIIKLDTQQDNEKVIKFVSELFPHWTKFKRNTLTQRSIKSSKSWKKNQGEIIGKFSVRRTHTNHQFPGLKKEKQERLFKEVLNKQEDIMKILKNPSREVVNILEAKPGYNCRFCPHLDYCSEGVYAVDETLKKN</sequence>